<dbReference type="AlphaFoldDB" id="A0A9W6Z559"/>
<evidence type="ECO:0000313" key="1">
    <source>
        <dbReference type="EMBL" id="GMG44727.1"/>
    </source>
</evidence>
<dbReference type="EMBL" id="BSXU01004499">
    <property type="protein sequence ID" value="GMG44727.1"/>
    <property type="molecule type" value="Genomic_DNA"/>
</dbReference>
<dbReference type="Proteomes" id="UP001165063">
    <property type="component" value="Unassembled WGS sequence"/>
</dbReference>
<organism evidence="1 2">
    <name type="scientific">Ambrosiozyma monospora</name>
    <name type="common">Yeast</name>
    <name type="synonym">Endomycopsis monosporus</name>
    <dbReference type="NCBI Taxonomy" id="43982"/>
    <lineage>
        <taxon>Eukaryota</taxon>
        <taxon>Fungi</taxon>
        <taxon>Dikarya</taxon>
        <taxon>Ascomycota</taxon>
        <taxon>Saccharomycotina</taxon>
        <taxon>Pichiomycetes</taxon>
        <taxon>Pichiales</taxon>
        <taxon>Pichiaceae</taxon>
        <taxon>Ambrosiozyma</taxon>
    </lineage>
</organism>
<protein>
    <submittedName>
        <fullName evidence="1">Unnamed protein product</fullName>
    </submittedName>
</protein>
<gene>
    <name evidence="1" type="ORF">Amon01_000677100</name>
</gene>
<name>A0A9W6Z559_AMBMO</name>
<comment type="caution">
    <text evidence="1">The sequence shown here is derived from an EMBL/GenBank/DDBJ whole genome shotgun (WGS) entry which is preliminary data.</text>
</comment>
<proteinExistence type="predicted"/>
<keyword evidence="2" id="KW-1185">Reference proteome</keyword>
<evidence type="ECO:0000313" key="2">
    <source>
        <dbReference type="Proteomes" id="UP001165063"/>
    </source>
</evidence>
<reference evidence="1" key="1">
    <citation type="submission" date="2023-04" db="EMBL/GenBank/DDBJ databases">
        <title>Ambrosiozyma monospora NBRC 1965.</title>
        <authorList>
            <person name="Ichikawa N."/>
            <person name="Sato H."/>
            <person name="Tonouchi N."/>
        </authorList>
    </citation>
    <scope>NUCLEOTIDE SEQUENCE</scope>
    <source>
        <strain evidence="1">NBRC 1965</strain>
    </source>
</reference>
<sequence length="116" mass="13319">MVKLKGRLSSYSGTLGFEHKQKNVDVVPEETKLLIRTRSGNPKQTGDTISKHIEKKKRVTQTEFLRKKKEMNYRFETLTVSVVDLGTLGTLEDHHNTLFKTASHLFTLSFNSLNLR</sequence>
<accession>A0A9W6Z559</accession>